<evidence type="ECO:0000313" key="1">
    <source>
        <dbReference type="EMBL" id="SJZ79906.1"/>
    </source>
</evidence>
<dbReference type="RefSeq" id="WP_078694061.1">
    <property type="nucleotide sequence ID" value="NZ_FUWX01000011.1"/>
</dbReference>
<dbReference type="Proteomes" id="UP000191153">
    <property type="component" value="Unassembled WGS sequence"/>
</dbReference>
<organism evidence="1 2">
    <name type="scientific">Cetobacterium ceti</name>
    <dbReference type="NCBI Taxonomy" id="180163"/>
    <lineage>
        <taxon>Bacteria</taxon>
        <taxon>Fusobacteriati</taxon>
        <taxon>Fusobacteriota</taxon>
        <taxon>Fusobacteriia</taxon>
        <taxon>Fusobacteriales</taxon>
        <taxon>Fusobacteriaceae</taxon>
        <taxon>Cetobacterium</taxon>
    </lineage>
</organism>
<evidence type="ECO:0000313" key="2">
    <source>
        <dbReference type="Proteomes" id="UP000191153"/>
    </source>
</evidence>
<dbReference type="AlphaFoldDB" id="A0A1T4NLD1"/>
<gene>
    <name evidence="1" type="ORF">SAMN02745174_01573</name>
</gene>
<sequence>MFKFITEENLKDKYRKNPFENYILKENEKLTPGGREFLQDKNIKILSFGEEISKEKKEEKRESVLDKKLIIKSKIAMILFFKFGNKYINNDIKFGKKIIIFGKLLENLKKYFEGRILNLEIDSNLKKENYKKINGEIDEIYIYQGENSKILDLYYLSSIVEELKYLIEERLCGKEDEIKILENYLDILLELLDEVIGETIGGKNIGE</sequence>
<evidence type="ECO:0008006" key="3">
    <source>
        <dbReference type="Google" id="ProtNLM"/>
    </source>
</evidence>
<accession>A0A1T4NLD1</accession>
<name>A0A1T4NLD1_9FUSO</name>
<proteinExistence type="predicted"/>
<keyword evidence="2" id="KW-1185">Reference proteome</keyword>
<dbReference type="OrthoDB" id="306726at2"/>
<dbReference type="EMBL" id="FUWX01000011">
    <property type="protein sequence ID" value="SJZ79906.1"/>
    <property type="molecule type" value="Genomic_DNA"/>
</dbReference>
<dbReference type="STRING" id="180163.SAMN02745174_01573"/>
<protein>
    <recommendedName>
        <fullName evidence="3">Ethanolamine utilization cobalamin adenosyltransferase</fullName>
    </recommendedName>
</protein>
<reference evidence="1 2" key="1">
    <citation type="submission" date="2017-02" db="EMBL/GenBank/DDBJ databases">
        <authorList>
            <person name="Peterson S.W."/>
        </authorList>
    </citation>
    <scope>NUCLEOTIDE SEQUENCE [LARGE SCALE GENOMIC DNA]</scope>
    <source>
        <strain evidence="1 2">ATCC 700028</strain>
    </source>
</reference>